<evidence type="ECO:0000259" key="7">
    <source>
        <dbReference type="PROSITE" id="PS50027"/>
    </source>
</evidence>
<dbReference type="Ensembl" id="ENSAOWT00000009690.1">
    <property type="protein sequence ID" value="ENSAOWP00000008564.1"/>
    <property type="gene ID" value="ENSAOWG00000005885.1"/>
</dbReference>
<evidence type="ECO:0000313" key="9">
    <source>
        <dbReference type="Proteomes" id="UP000694424"/>
    </source>
</evidence>
<dbReference type="PROSITE" id="PS01248">
    <property type="entry name" value="EGF_LAM_1"/>
    <property type="match status" value="2"/>
</dbReference>
<dbReference type="PANTHER" id="PTHR10574:SF240">
    <property type="entry name" value="LAMININ SUBUNIT GAMMA-3"/>
    <property type="match status" value="1"/>
</dbReference>
<keyword evidence="2" id="KW-0677">Repeat</keyword>
<evidence type="ECO:0000256" key="2">
    <source>
        <dbReference type="ARBA" id="ARBA00022737"/>
    </source>
</evidence>
<sequence length="153" mass="16134">MLPSAPLAAGVSATATPAAALPTRPGGWPACASTTRRESTATCNCSGHSDECFYDRELYRSTGHGGRCLRCRDNTAGPRCERCQPNHYRWDGQAACQPCHCNAAGSLQLQCDSAGACACKANVTGWKCERCKDGFHSLGDGGCRDCGENGAER</sequence>
<dbReference type="Gene3D" id="2.10.25.10">
    <property type="entry name" value="Laminin"/>
    <property type="match status" value="2"/>
</dbReference>
<proteinExistence type="predicted"/>
<keyword evidence="3 6" id="KW-1015">Disulfide bond</keyword>
<dbReference type="FunFam" id="2.10.25.10:FF:000067">
    <property type="entry name" value="Laminin subunit gamma 1"/>
    <property type="match status" value="1"/>
</dbReference>
<feature type="disulfide bond" evidence="6">
    <location>
        <begin position="119"/>
        <end position="128"/>
    </location>
</feature>
<reference evidence="8" key="2">
    <citation type="submission" date="2025-09" db="UniProtKB">
        <authorList>
            <consortium name="Ensembl"/>
        </authorList>
    </citation>
    <scope>IDENTIFICATION</scope>
</reference>
<dbReference type="PROSITE" id="PS50027">
    <property type="entry name" value="EGF_LAM_2"/>
    <property type="match status" value="2"/>
</dbReference>
<dbReference type="GO" id="GO:0009888">
    <property type="term" value="P:tissue development"/>
    <property type="evidence" value="ECO:0007669"/>
    <property type="project" value="TreeGrafter"/>
</dbReference>
<dbReference type="InterPro" id="IPR002049">
    <property type="entry name" value="LE_dom"/>
</dbReference>
<keyword evidence="1" id="KW-0732">Signal</keyword>
<keyword evidence="5 6" id="KW-0424">Laminin EGF-like domain</keyword>
<dbReference type="Proteomes" id="UP000694424">
    <property type="component" value="Unplaced"/>
</dbReference>
<evidence type="ECO:0000256" key="4">
    <source>
        <dbReference type="ARBA" id="ARBA00023180"/>
    </source>
</evidence>
<dbReference type="InterPro" id="IPR056863">
    <property type="entry name" value="LMN_ATRN_NET-like_EGF"/>
</dbReference>
<keyword evidence="9" id="KW-1185">Reference proteome</keyword>
<evidence type="ECO:0000256" key="6">
    <source>
        <dbReference type="PROSITE-ProRule" id="PRU00460"/>
    </source>
</evidence>
<dbReference type="FunFam" id="2.10.25.10:FF:000188">
    <property type="entry name" value="Laminin subunit gamma 2"/>
    <property type="match status" value="1"/>
</dbReference>
<dbReference type="AlphaFoldDB" id="A0A8B9PLG5"/>
<reference evidence="8" key="1">
    <citation type="submission" date="2025-08" db="UniProtKB">
        <authorList>
            <consortium name="Ensembl"/>
        </authorList>
    </citation>
    <scope>IDENTIFICATION</scope>
</reference>
<feature type="domain" description="Laminin EGF-like" evidence="7">
    <location>
        <begin position="43"/>
        <end position="98"/>
    </location>
</feature>
<dbReference type="GO" id="GO:0005604">
    <property type="term" value="C:basement membrane"/>
    <property type="evidence" value="ECO:0007669"/>
    <property type="project" value="TreeGrafter"/>
</dbReference>
<dbReference type="Pfam" id="PF24973">
    <property type="entry name" value="EGF_LMN_ATRN"/>
    <property type="match status" value="1"/>
</dbReference>
<feature type="disulfide bond" evidence="6">
    <location>
        <begin position="99"/>
        <end position="111"/>
    </location>
</feature>
<comment type="caution">
    <text evidence="6">Lacks conserved residue(s) required for the propagation of feature annotation.</text>
</comment>
<dbReference type="GO" id="GO:0007411">
    <property type="term" value="P:axon guidance"/>
    <property type="evidence" value="ECO:0007669"/>
    <property type="project" value="TreeGrafter"/>
</dbReference>
<dbReference type="PANTHER" id="PTHR10574">
    <property type="entry name" value="NETRIN/LAMININ-RELATED"/>
    <property type="match status" value="1"/>
</dbReference>
<feature type="disulfide bond" evidence="6">
    <location>
        <begin position="71"/>
        <end position="80"/>
    </location>
</feature>
<evidence type="ECO:0000256" key="3">
    <source>
        <dbReference type="ARBA" id="ARBA00023157"/>
    </source>
</evidence>
<feature type="domain" description="Laminin EGF-like" evidence="7">
    <location>
        <begin position="99"/>
        <end position="145"/>
    </location>
</feature>
<organism evidence="8 9">
    <name type="scientific">Apteryx owenii</name>
    <name type="common">Little spotted kiwi</name>
    <dbReference type="NCBI Taxonomy" id="8824"/>
    <lineage>
        <taxon>Eukaryota</taxon>
        <taxon>Metazoa</taxon>
        <taxon>Chordata</taxon>
        <taxon>Craniata</taxon>
        <taxon>Vertebrata</taxon>
        <taxon>Euteleostomi</taxon>
        <taxon>Archelosauria</taxon>
        <taxon>Archosauria</taxon>
        <taxon>Dinosauria</taxon>
        <taxon>Saurischia</taxon>
        <taxon>Theropoda</taxon>
        <taxon>Coelurosauria</taxon>
        <taxon>Aves</taxon>
        <taxon>Palaeognathae</taxon>
        <taxon>Apterygiformes</taxon>
        <taxon>Apterygidae</taxon>
        <taxon>Apteryx</taxon>
    </lineage>
</organism>
<dbReference type="SMART" id="SM00180">
    <property type="entry name" value="EGF_Lam"/>
    <property type="match status" value="2"/>
</dbReference>
<dbReference type="SUPFAM" id="SSF57196">
    <property type="entry name" value="EGF/Laminin"/>
    <property type="match status" value="2"/>
</dbReference>
<protein>
    <recommendedName>
        <fullName evidence="7">Laminin EGF-like domain-containing protein</fullName>
    </recommendedName>
</protein>
<keyword evidence="4" id="KW-0325">Glycoprotein</keyword>
<dbReference type="CDD" id="cd00055">
    <property type="entry name" value="EGF_Lam"/>
    <property type="match status" value="2"/>
</dbReference>
<evidence type="ECO:0000313" key="8">
    <source>
        <dbReference type="Ensembl" id="ENSAOWP00000008564.1"/>
    </source>
</evidence>
<name>A0A8B9PLG5_APTOW</name>
<dbReference type="InterPro" id="IPR050440">
    <property type="entry name" value="Laminin/Netrin_ECM"/>
</dbReference>
<dbReference type="Pfam" id="PF00053">
    <property type="entry name" value="EGF_laminin"/>
    <property type="match status" value="1"/>
</dbReference>
<accession>A0A8B9PLG5</accession>
<evidence type="ECO:0000256" key="1">
    <source>
        <dbReference type="ARBA" id="ARBA00022729"/>
    </source>
</evidence>
<evidence type="ECO:0000256" key="5">
    <source>
        <dbReference type="ARBA" id="ARBA00023292"/>
    </source>
</evidence>
<dbReference type="GO" id="GO:0009887">
    <property type="term" value="P:animal organ morphogenesis"/>
    <property type="evidence" value="ECO:0007669"/>
    <property type="project" value="TreeGrafter"/>
</dbReference>